<evidence type="ECO:0000313" key="2">
    <source>
        <dbReference type="Proteomes" id="UP001186974"/>
    </source>
</evidence>
<gene>
    <name evidence="1" type="ORF">LTS18_010750</name>
</gene>
<sequence>SDLLSFYDTIQRRSRLTAWFKSPKSEKSRAKRTATHEHFTGELKQAFGLLFPRSTLPLSSSIANEHAAPARLTAGYFGPLQDVNQEEEHTDDNTEEVSSTLGGSAYPQDGTEATRPSQALLDEELQREGLADEDDDMDFKIVEDDEMEFYVMAMRLVMVRIMHLLEYTR</sequence>
<organism evidence="1 2">
    <name type="scientific">Coniosporium uncinatum</name>
    <dbReference type="NCBI Taxonomy" id="93489"/>
    <lineage>
        <taxon>Eukaryota</taxon>
        <taxon>Fungi</taxon>
        <taxon>Dikarya</taxon>
        <taxon>Ascomycota</taxon>
        <taxon>Pezizomycotina</taxon>
        <taxon>Dothideomycetes</taxon>
        <taxon>Dothideomycetes incertae sedis</taxon>
        <taxon>Coniosporium</taxon>
    </lineage>
</organism>
<protein>
    <submittedName>
        <fullName evidence="1">Uncharacterized protein</fullName>
    </submittedName>
</protein>
<comment type="caution">
    <text evidence="1">The sequence shown here is derived from an EMBL/GenBank/DDBJ whole genome shotgun (WGS) entry which is preliminary data.</text>
</comment>
<accession>A0ACC3DKP7</accession>
<feature type="non-terminal residue" evidence="1">
    <location>
        <position position="1"/>
    </location>
</feature>
<reference evidence="1" key="1">
    <citation type="submission" date="2024-09" db="EMBL/GenBank/DDBJ databases">
        <title>Black Yeasts Isolated from many extreme environments.</title>
        <authorList>
            <person name="Coleine C."/>
            <person name="Stajich J.E."/>
            <person name="Selbmann L."/>
        </authorList>
    </citation>
    <scope>NUCLEOTIDE SEQUENCE</scope>
    <source>
        <strain evidence="1">CCFEE 5737</strain>
    </source>
</reference>
<proteinExistence type="predicted"/>
<dbReference type="Proteomes" id="UP001186974">
    <property type="component" value="Unassembled WGS sequence"/>
</dbReference>
<name>A0ACC3DKP7_9PEZI</name>
<keyword evidence="2" id="KW-1185">Reference proteome</keyword>
<dbReference type="EMBL" id="JAWDJW010003029">
    <property type="protein sequence ID" value="KAK3077277.1"/>
    <property type="molecule type" value="Genomic_DNA"/>
</dbReference>
<evidence type="ECO:0000313" key="1">
    <source>
        <dbReference type="EMBL" id="KAK3077277.1"/>
    </source>
</evidence>